<feature type="region of interest" description="Disordered" evidence="1">
    <location>
        <begin position="489"/>
        <end position="644"/>
    </location>
</feature>
<dbReference type="EMBL" id="JARK01001507">
    <property type="protein sequence ID" value="EYB94438.1"/>
    <property type="molecule type" value="Genomic_DNA"/>
</dbReference>
<feature type="compositionally biased region" description="Low complexity" evidence="1">
    <location>
        <begin position="381"/>
        <end position="397"/>
    </location>
</feature>
<feature type="compositionally biased region" description="Low complexity" evidence="1">
    <location>
        <begin position="319"/>
        <end position="331"/>
    </location>
</feature>
<feature type="compositionally biased region" description="Basic and acidic residues" evidence="1">
    <location>
        <begin position="788"/>
        <end position="804"/>
    </location>
</feature>
<dbReference type="AlphaFoldDB" id="A0A016SUN2"/>
<feature type="region of interest" description="Disordered" evidence="1">
    <location>
        <begin position="50"/>
        <end position="409"/>
    </location>
</feature>
<evidence type="ECO:0000256" key="1">
    <source>
        <dbReference type="SAM" id="MobiDB-lite"/>
    </source>
</evidence>
<feature type="compositionally biased region" description="Basic and acidic residues" evidence="1">
    <location>
        <begin position="515"/>
        <end position="543"/>
    </location>
</feature>
<proteinExistence type="predicted"/>
<protein>
    <submittedName>
        <fullName evidence="2">Uncharacterized protein</fullName>
    </submittedName>
</protein>
<evidence type="ECO:0000313" key="3">
    <source>
        <dbReference type="Proteomes" id="UP000024635"/>
    </source>
</evidence>
<feature type="compositionally biased region" description="Basic and acidic residues" evidence="1">
    <location>
        <begin position="139"/>
        <end position="149"/>
    </location>
</feature>
<feature type="region of interest" description="Disordered" evidence="1">
    <location>
        <begin position="772"/>
        <end position="810"/>
    </location>
</feature>
<comment type="caution">
    <text evidence="2">The sequence shown here is derived from an EMBL/GenBank/DDBJ whole genome shotgun (WGS) entry which is preliminary data.</text>
</comment>
<sequence length="1142" mass="126003">MHFASRKLYGQLNTLSGVYTDNSYLSKPKENVAANGYLNKPNEYQYRKTASVTPTRTTAPTVSRFSTEKNSYISPSPTPQPHTPRSERPWRQRLAESSRIRASLGDDYRSRLSSTDSTAAGPRARTSYTPSFAISYARPQKEVPPKELMSRSYSPIRPRDEIFKSLTSVEKPPISKSRTPEVMSTSQESLREEKKPHGVSSVPKNPSIRESSLERESEKPRRRSSKGRTARRNSRQRGYNQSSSSEEELDRSLTRADAKRRRRRRKEASVERGAVPPASSTPNGMPKSLDSSQQPSKENDLKITVNQPRPNTSSGGGPKAAVSPPVAVPGKQRGPEATTSPKPSPAGPIGAAKTPIAAKDAKGVIMVEVSGPTRKDIQNKPSTNANPPSATTPSAAAVRPQKSNDSWSLDDFVEIDSDESATEASSMMDDESQYSAVVHFKPNKPKVKRVAPVPGLWKVAGADEFISKNKRFVRDQEEQGVIHVWAARNRASVTKRTKATPRKVAAPKPALNKPAETKQDQMKKDDKKEMKENIPAEDKDQKKSTGPSKFKKLFTAKTRPVVEPAKDEKTEVKVEAKQAAGDKKKEVERKEAIEPKEVKKPEPPKKTQAKSEPQKDEKPVVASPATKKDEGKVEKVVPKPRILKEEKTQMAATIKSKSSRAEGISAVLLAPMWLSLKNTKKIREKLPVVTQSVSHAFSKRPPPQAAKKTMQQKKKTLSSTSLSCKATVVNNTACKQELTKKPAQQRAQVIVDKPMLDVNISRVRLRIKRPKHPMPALEEQPAASKETSVGREAVRLRSAEEVKRSPLSQTRASEVLDDMRNSEPAHVVRRSSREEDYNSSGYLILPDQSLLEEYVKRKRGRLERLLSEPIPERDEPRCDSPANSTASELLPACAVRVFERSPHGVPVITTGPSRSVSRLSSVSSVTPTTPTVMLETLTTYNNFNSTPQGFLREPSARIQIAKPIQFDPPKTPFEERLQQQAHAIRKASAASSISGDLDRHSSPRRVSHPTDGMTSLSTSYTAAIAANTNPARHERYAAHIPVNKGDSSGRQSTVSQDSQHRFITELNLCSLVAAKGSVSWPGKQSTAIPHKLYCYGFLDTYLTSSTLFLPSPSLSRFLSGPRRVSGAPFLDARPKPLLSVHA</sequence>
<feature type="compositionally biased region" description="Basic and acidic residues" evidence="1">
    <location>
        <begin position="626"/>
        <end position="644"/>
    </location>
</feature>
<gene>
    <name evidence="2" type="primary">Acey_s0171.g291</name>
    <name evidence="2" type="ORF">Y032_0171g291</name>
</gene>
<feature type="region of interest" description="Disordered" evidence="1">
    <location>
        <begin position="693"/>
        <end position="717"/>
    </location>
</feature>
<feature type="region of interest" description="Disordered" evidence="1">
    <location>
        <begin position="979"/>
        <end position="1014"/>
    </location>
</feature>
<dbReference type="Proteomes" id="UP000024635">
    <property type="component" value="Unassembled WGS sequence"/>
</dbReference>
<feature type="compositionally biased region" description="Polar residues" evidence="1">
    <location>
        <begin position="50"/>
        <end position="75"/>
    </location>
</feature>
<feature type="compositionally biased region" description="Polar residues" evidence="1">
    <location>
        <begin position="278"/>
        <end position="296"/>
    </location>
</feature>
<feature type="compositionally biased region" description="Basic residues" evidence="1">
    <location>
        <begin position="220"/>
        <end position="235"/>
    </location>
</feature>
<evidence type="ECO:0000313" key="2">
    <source>
        <dbReference type="EMBL" id="EYB94438.1"/>
    </source>
</evidence>
<keyword evidence="3" id="KW-1185">Reference proteome</keyword>
<organism evidence="2 3">
    <name type="scientific">Ancylostoma ceylanicum</name>
    <dbReference type="NCBI Taxonomy" id="53326"/>
    <lineage>
        <taxon>Eukaryota</taxon>
        <taxon>Metazoa</taxon>
        <taxon>Ecdysozoa</taxon>
        <taxon>Nematoda</taxon>
        <taxon>Chromadorea</taxon>
        <taxon>Rhabditida</taxon>
        <taxon>Rhabditina</taxon>
        <taxon>Rhabditomorpha</taxon>
        <taxon>Strongyloidea</taxon>
        <taxon>Ancylostomatidae</taxon>
        <taxon>Ancylostomatinae</taxon>
        <taxon>Ancylostoma</taxon>
    </lineage>
</organism>
<feature type="compositionally biased region" description="Basic and acidic residues" evidence="1">
    <location>
        <begin position="564"/>
        <end position="605"/>
    </location>
</feature>
<name>A0A016SUN2_9BILA</name>
<accession>A0A016SUN2</accession>
<dbReference type="OrthoDB" id="5877736at2759"/>
<feature type="compositionally biased region" description="Basic and acidic residues" evidence="1">
    <location>
        <begin position="84"/>
        <end position="110"/>
    </location>
</feature>
<reference evidence="3" key="1">
    <citation type="journal article" date="2015" name="Nat. Genet.">
        <title>The genome and transcriptome of the zoonotic hookworm Ancylostoma ceylanicum identify infection-specific gene families.</title>
        <authorList>
            <person name="Schwarz E.M."/>
            <person name="Hu Y."/>
            <person name="Antoshechkin I."/>
            <person name="Miller M.M."/>
            <person name="Sternberg P.W."/>
            <person name="Aroian R.V."/>
        </authorList>
    </citation>
    <scope>NUCLEOTIDE SEQUENCE</scope>
    <source>
        <strain evidence="3">HY135</strain>
    </source>
</reference>